<keyword evidence="2" id="KW-0812">Transmembrane</keyword>
<sequence length="528" mass="57942">MRGCVGVWCVDAWSRQRIIHLFTLRLSLLRTHSPLSFSSLLLSVSPPSPIIFFSLSLPPLFRSSLFYLILSLVSHSPLSLLYSSPLPLPSPCFSLPVFTFFSLFSSVLPFSTSFSLSCRLLPPFFLPLILFPLLFSSLSFRYAPSLPSLIFSLLSSLPISFAFFLSFLRIFSPSLPPLSPPTPFLFLPLPSFPSSNLPSPVPSPAHSLLSFLPSPILFFSSFTSFLPLIRFPTLSFALSITPPLPFFPLSPSPSSRPSPILPLSPSFLRSPFLLVLPSCLPFSVLLSLLLSLTPLFFSLLLPPLFPLTPLPPPLPSFMFPLSLPPPPLLSPLPPPLSLSPPPSSFLLSPPSSISLSRNSLTITESLIHRFLAGSHRFFNALLITNASRSLKCEYLLISPSSSSLSTPFSLFFSLFSPSSLIFVSVNLSSLLIFLLLLLYFLPFSSFPFLFFPSPWPLSLSSSLRFPSSLLSLFFFLPPSFISLLFPSPPLALPFSPLSSPSMPSGLPLPPLLFLSTFPLLLIPHLLAP</sequence>
<feature type="transmembrane region" description="Helical" evidence="2">
    <location>
        <begin position="272"/>
        <end position="301"/>
    </location>
</feature>
<dbReference type="AlphaFoldDB" id="A0A3R7SRG5"/>
<keyword evidence="2" id="KW-1133">Transmembrane helix</keyword>
<accession>A0A3R7SRG5</accession>
<feature type="transmembrane region" description="Helical" evidence="2">
    <location>
        <begin position="88"/>
        <end position="108"/>
    </location>
</feature>
<feature type="transmembrane region" description="Helical" evidence="2">
    <location>
        <begin position="463"/>
        <end position="485"/>
    </location>
</feature>
<feature type="transmembrane region" description="Helical" evidence="2">
    <location>
        <begin position="505"/>
        <end position="527"/>
    </location>
</feature>
<dbReference type="Proteomes" id="UP000283509">
    <property type="component" value="Unassembled WGS sequence"/>
</dbReference>
<reference evidence="3 4" key="1">
    <citation type="submission" date="2018-04" db="EMBL/GenBank/DDBJ databases">
        <authorList>
            <person name="Zhang X."/>
            <person name="Yuan J."/>
            <person name="Li F."/>
            <person name="Xiang J."/>
        </authorList>
    </citation>
    <scope>NUCLEOTIDE SEQUENCE [LARGE SCALE GENOMIC DNA]</scope>
    <source>
        <tissue evidence="3">Muscle</tissue>
    </source>
</reference>
<keyword evidence="1" id="KW-0945">Host-virus interaction</keyword>
<protein>
    <submittedName>
        <fullName evidence="3">Uncharacterized protein</fullName>
    </submittedName>
</protein>
<evidence type="ECO:0000313" key="4">
    <source>
        <dbReference type="Proteomes" id="UP000283509"/>
    </source>
</evidence>
<name>A0A3R7SRG5_PENVA</name>
<evidence type="ECO:0000256" key="1">
    <source>
        <dbReference type="ARBA" id="ARBA00022581"/>
    </source>
</evidence>
<evidence type="ECO:0000313" key="3">
    <source>
        <dbReference type="EMBL" id="ROT71824.1"/>
    </source>
</evidence>
<dbReference type="PANTHER" id="PTHR13037:SF24">
    <property type="entry name" value="POLYCOMB PROTEIN PCL-RELATED"/>
    <property type="match status" value="1"/>
</dbReference>
<dbReference type="EMBL" id="QCYY01002240">
    <property type="protein sequence ID" value="ROT71824.1"/>
    <property type="molecule type" value="Genomic_DNA"/>
</dbReference>
<reference evidence="3 4" key="2">
    <citation type="submission" date="2019-01" db="EMBL/GenBank/DDBJ databases">
        <title>The decoding of complex shrimp genome reveals the adaptation for benthos swimmer, frequently molting mechanism and breeding impact on genome.</title>
        <authorList>
            <person name="Sun Y."/>
            <person name="Gao Y."/>
            <person name="Yu Y."/>
        </authorList>
    </citation>
    <scope>NUCLEOTIDE SEQUENCE [LARGE SCALE GENOMIC DNA]</scope>
    <source>
        <tissue evidence="3">Muscle</tissue>
    </source>
</reference>
<dbReference type="PANTHER" id="PTHR13037">
    <property type="entry name" value="FORMIN"/>
    <property type="match status" value="1"/>
</dbReference>
<keyword evidence="4" id="KW-1185">Reference proteome</keyword>
<feature type="transmembrane region" description="Helical" evidence="2">
    <location>
        <begin position="216"/>
        <end position="240"/>
    </location>
</feature>
<keyword evidence="2" id="KW-0472">Membrane</keyword>
<evidence type="ECO:0000256" key="2">
    <source>
        <dbReference type="SAM" id="Phobius"/>
    </source>
</evidence>
<comment type="caution">
    <text evidence="3">The sequence shown here is derived from an EMBL/GenBank/DDBJ whole genome shotgun (WGS) entry which is preliminary data.</text>
</comment>
<feature type="transmembrane region" description="Helical" evidence="2">
    <location>
        <begin position="431"/>
        <end position="451"/>
    </location>
</feature>
<gene>
    <name evidence="3" type="ORF">C7M84_009830</name>
</gene>
<proteinExistence type="predicted"/>
<feature type="transmembrane region" description="Helical" evidence="2">
    <location>
        <begin position="120"/>
        <end position="143"/>
    </location>
</feature>
<organism evidence="3 4">
    <name type="scientific">Penaeus vannamei</name>
    <name type="common">Whiteleg shrimp</name>
    <name type="synonym">Litopenaeus vannamei</name>
    <dbReference type="NCBI Taxonomy" id="6689"/>
    <lineage>
        <taxon>Eukaryota</taxon>
        <taxon>Metazoa</taxon>
        <taxon>Ecdysozoa</taxon>
        <taxon>Arthropoda</taxon>
        <taxon>Crustacea</taxon>
        <taxon>Multicrustacea</taxon>
        <taxon>Malacostraca</taxon>
        <taxon>Eumalacostraca</taxon>
        <taxon>Eucarida</taxon>
        <taxon>Decapoda</taxon>
        <taxon>Dendrobranchiata</taxon>
        <taxon>Penaeoidea</taxon>
        <taxon>Penaeidae</taxon>
        <taxon>Penaeus</taxon>
    </lineage>
</organism>
<feature type="transmembrane region" description="Helical" evidence="2">
    <location>
        <begin position="149"/>
        <end position="171"/>
    </location>
</feature>